<organism evidence="1 2">
    <name type="scientific">Mycena albidolilacea</name>
    <dbReference type="NCBI Taxonomy" id="1033008"/>
    <lineage>
        <taxon>Eukaryota</taxon>
        <taxon>Fungi</taxon>
        <taxon>Dikarya</taxon>
        <taxon>Basidiomycota</taxon>
        <taxon>Agaricomycotina</taxon>
        <taxon>Agaricomycetes</taxon>
        <taxon>Agaricomycetidae</taxon>
        <taxon>Agaricales</taxon>
        <taxon>Marasmiineae</taxon>
        <taxon>Mycenaceae</taxon>
        <taxon>Mycena</taxon>
    </lineage>
</organism>
<evidence type="ECO:0000313" key="1">
    <source>
        <dbReference type="EMBL" id="KAJ7350665.1"/>
    </source>
</evidence>
<name>A0AAD7EUZ2_9AGAR</name>
<sequence>MCWSTPCHSHTIWPSPTFTSSRLTLLGTRRRRRTGSRLSPASFRQLATSFPNLMHLDVCIGEVIYVLEREHHGRLEVDLRLTQICYCGHLKLLTRLQSLRLQEYRTRWPAGLEFPPEDYIAESAIFLPHQYRLARIDILLLADTYPNCQDFFGVVDMRELLELSAEYVFSVRRLSSGDAYAVLDHARVVDSYSSIVERKG</sequence>
<gene>
    <name evidence="1" type="ORF">DFH08DRAFT_114985</name>
</gene>
<evidence type="ECO:0000313" key="2">
    <source>
        <dbReference type="Proteomes" id="UP001218218"/>
    </source>
</evidence>
<accession>A0AAD7EUZ2</accession>
<proteinExistence type="predicted"/>
<reference evidence="1" key="1">
    <citation type="submission" date="2023-03" db="EMBL/GenBank/DDBJ databases">
        <title>Massive genome expansion in bonnet fungi (Mycena s.s.) driven by repeated elements and novel gene families across ecological guilds.</title>
        <authorList>
            <consortium name="Lawrence Berkeley National Laboratory"/>
            <person name="Harder C.B."/>
            <person name="Miyauchi S."/>
            <person name="Viragh M."/>
            <person name="Kuo A."/>
            <person name="Thoen E."/>
            <person name="Andreopoulos B."/>
            <person name="Lu D."/>
            <person name="Skrede I."/>
            <person name="Drula E."/>
            <person name="Henrissat B."/>
            <person name="Morin E."/>
            <person name="Kohler A."/>
            <person name="Barry K."/>
            <person name="LaButti K."/>
            <person name="Morin E."/>
            <person name="Salamov A."/>
            <person name="Lipzen A."/>
            <person name="Mereny Z."/>
            <person name="Hegedus B."/>
            <person name="Baldrian P."/>
            <person name="Stursova M."/>
            <person name="Weitz H."/>
            <person name="Taylor A."/>
            <person name="Grigoriev I.V."/>
            <person name="Nagy L.G."/>
            <person name="Martin F."/>
            <person name="Kauserud H."/>
        </authorList>
    </citation>
    <scope>NUCLEOTIDE SEQUENCE</scope>
    <source>
        <strain evidence="1">CBHHK002</strain>
    </source>
</reference>
<keyword evidence="2" id="KW-1185">Reference proteome</keyword>
<dbReference type="EMBL" id="JARIHO010000014">
    <property type="protein sequence ID" value="KAJ7350665.1"/>
    <property type="molecule type" value="Genomic_DNA"/>
</dbReference>
<dbReference type="Proteomes" id="UP001218218">
    <property type="component" value="Unassembled WGS sequence"/>
</dbReference>
<comment type="caution">
    <text evidence="1">The sequence shown here is derived from an EMBL/GenBank/DDBJ whole genome shotgun (WGS) entry which is preliminary data.</text>
</comment>
<protein>
    <submittedName>
        <fullName evidence="1">Uncharacterized protein</fullName>
    </submittedName>
</protein>
<dbReference type="AlphaFoldDB" id="A0AAD7EUZ2"/>